<sequence>MATLLLFAPMSEEPTAPGQKNYQASIVEAQNQLFTGQLTHTNAKSLLPLAPGEEPALFTAEVRGTWKTGTPIDQYDRYLPVKAGAQLGVKLHCSGPGVRCEPHGAERKPVIRRSDRAHWSWDVSVKHPGKVRIALTATSYYRDSDSVLAETKPKIVSVIVPEPDPSTSSRITSAWQWLVGVVTSAAGLAAAVPVFVAAGAAVLARRRRSSQGAERTPSLRPRNPAGAVRTERYRQRRGGRRPPRG</sequence>
<protein>
    <submittedName>
        <fullName evidence="3">Uncharacterized protein</fullName>
    </submittedName>
</protein>
<gene>
    <name evidence="3" type="ORF">GCM10010449_38500</name>
</gene>
<comment type="caution">
    <text evidence="3">The sequence shown here is derived from an EMBL/GenBank/DDBJ whole genome shotgun (WGS) entry which is preliminary data.</text>
</comment>
<reference evidence="4" key="1">
    <citation type="journal article" date="2019" name="Int. J. Syst. Evol. Microbiol.">
        <title>The Global Catalogue of Microorganisms (GCM) 10K type strain sequencing project: providing services to taxonomists for standard genome sequencing and annotation.</title>
        <authorList>
            <consortium name="The Broad Institute Genomics Platform"/>
            <consortium name="The Broad Institute Genome Sequencing Center for Infectious Disease"/>
            <person name="Wu L."/>
            <person name="Ma J."/>
        </authorList>
    </citation>
    <scope>NUCLEOTIDE SEQUENCE [LARGE SCALE GENOMIC DNA]</scope>
    <source>
        <strain evidence="4">JCM 9092</strain>
    </source>
</reference>
<evidence type="ECO:0000256" key="2">
    <source>
        <dbReference type="SAM" id="Phobius"/>
    </source>
</evidence>
<organism evidence="3 4">
    <name type="scientific">Streptomyces rectiviolaceus</name>
    <dbReference type="NCBI Taxonomy" id="332591"/>
    <lineage>
        <taxon>Bacteria</taxon>
        <taxon>Bacillati</taxon>
        <taxon>Actinomycetota</taxon>
        <taxon>Actinomycetes</taxon>
        <taxon>Kitasatosporales</taxon>
        <taxon>Streptomycetaceae</taxon>
        <taxon>Streptomyces</taxon>
    </lineage>
</organism>
<name>A0ABP6MGL4_9ACTN</name>
<evidence type="ECO:0000256" key="1">
    <source>
        <dbReference type="SAM" id="MobiDB-lite"/>
    </source>
</evidence>
<dbReference type="EMBL" id="BAAAUG010000069">
    <property type="protein sequence ID" value="GAA3112587.1"/>
    <property type="molecule type" value="Genomic_DNA"/>
</dbReference>
<keyword evidence="2" id="KW-0812">Transmembrane</keyword>
<keyword evidence="2" id="KW-0472">Membrane</keyword>
<evidence type="ECO:0000313" key="4">
    <source>
        <dbReference type="Proteomes" id="UP001501637"/>
    </source>
</evidence>
<proteinExistence type="predicted"/>
<feature type="compositionally biased region" description="Basic residues" evidence="1">
    <location>
        <begin position="234"/>
        <end position="245"/>
    </location>
</feature>
<feature type="transmembrane region" description="Helical" evidence="2">
    <location>
        <begin position="175"/>
        <end position="203"/>
    </location>
</feature>
<accession>A0ABP6MGL4</accession>
<evidence type="ECO:0000313" key="3">
    <source>
        <dbReference type="EMBL" id="GAA3112587.1"/>
    </source>
</evidence>
<keyword evidence="4" id="KW-1185">Reference proteome</keyword>
<keyword evidence="2" id="KW-1133">Transmembrane helix</keyword>
<dbReference type="Proteomes" id="UP001501637">
    <property type="component" value="Unassembled WGS sequence"/>
</dbReference>
<feature type="region of interest" description="Disordered" evidence="1">
    <location>
        <begin position="206"/>
        <end position="245"/>
    </location>
</feature>